<dbReference type="GO" id="GO:0051082">
    <property type="term" value="F:unfolded protein binding"/>
    <property type="evidence" value="ECO:0007669"/>
    <property type="project" value="TreeGrafter"/>
</dbReference>
<feature type="region of interest" description="Disordered" evidence="13">
    <location>
        <begin position="1"/>
        <end position="103"/>
    </location>
</feature>
<dbReference type="PANTHER" id="PTHR21237:SF40">
    <property type="entry name" value="CELL CYCLE AND APOPTOSIS REGULATOR PROTEIN 2"/>
    <property type="match status" value="1"/>
</dbReference>
<dbReference type="GO" id="GO:0006457">
    <property type="term" value="P:protein folding"/>
    <property type="evidence" value="ECO:0007669"/>
    <property type="project" value="InterPro"/>
</dbReference>
<evidence type="ECO:0000256" key="2">
    <source>
        <dbReference type="ARBA" id="ARBA00009054"/>
    </source>
</evidence>
<evidence type="ECO:0000256" key="3">
    <source>
        <dbReference type="ARBA" id="ARBA00011738"/>
    </source>
</evidence>
<proteinExistence type="inferred from homology"/>
<dbReference type="RefSeq" id="WP_074457009.1">
    <property type="nucleotide sequence ID" value="NZ_FITM01000050.1"/>
</dbReference>
<organism evidence="14 15">
    <name type="scientific">Candidatus Synechococcus spongiarum</name>
    <dbReference type="NCBI Taxonomy" id="431041"/>
    <lineage>
        <taxon>Bacteria</taxon>
        <taxon>Bacillati</taxon>
        <taxon>Cyanobacteriota</taxon>
        <taxon>Cyanophyceae</taxon>
        <taxon>Synechococcales</taxon>
        <taxon>Synechococcaceae</taxon>
        <taxon>Synechococcus</taxon>
    </lineage>
</organism>
<name>A0A164ZQE3_9SYNE</name>
<dbReference type="Gene3D" id="2.30.22.10">
    <property type="entry name" value="Head domain of nucleotide exchange factor GrpE"/>
    <property type="match status" value="1"/>
</dbReference>
<gene>
    <name evidence="10" type="primary">grpE</name>
    <name evidence="14" type="ORF">FLM9_439</name>
</gene>
<comment type="function">
    <text evidence="7 10 11">Participates actively in the response to hyperosmotic and heat shock by preventing the aggregation of stress-denatured proteins, in association with DnaK and GrpE. It is the nucleotide exchange factor for DnaK and may function as a thermosensor. Unfolded proteins bind initially to DnaJ; upon interaction with the DnaJ-bound protein, DnaK hydrolyzes its bound ATP, resulting in the formation of a stable complex. GrpE releases ADP from DnaK; ATP binding to DnaK triggers the release of the substrate protein, thus completing the reaction cycle. Several rounds of ATP-dependent interactions between DnaJ, DnaK and GrpE are required for fully efficient folding.</text>
</comment>
<comment type="subcellular location">
    <subcellularLocation>
        <location evidence="1 10">Cytoplasm</location>
    </subcellularLocation>
</comment>
<dbReference type="GO" id="GO:0042803">
    <property type="term" value="F:protein homodimerization activity"/>
    <property type="evidence" value="ECO:0007669"/>
    <property type="project" value="InterPro"/>
</dbReference>
<evidence type="ECO:0000256" key="12">
    <source>
        <dbReference type="RuleBase" id="RU004478"/>
    </source>
</evidence>
<protein>
    <recommendedName>
        <fullName evidence="8 10">Protein GrpE</fullName>
    </recommendedName>
    <alternativeName>
        <fullName evidence="9 10">HSP-70 cofactor</fullName>
    </alternativeName>
</protein>
<evidence type="ECO:0000313" key="15">
    <source>
        <dbReference type="Proteomes" id="UP000182631"/>
    </source>
</evidence>
<dbReference type="InterPro" id="IPR009012">
    <property type="entry name" value="GrpE_head"/>
</dbReference>
<feature type="compositionally biased region" description="Basic and acidic residues" evidence="13">
    <location>
        <begin position="72"/>
        <end position="85"/>
    </location>
</feature>
<keyword evidence="6 10" id="KW-0143">Chaperone</keyword>
<dbReference type="GO" id="GO:0005737">
    <property type="term" value="C:cytoplasm"/>
    <property type="evidence" value="ECO:0007669"/>
    <property type="project" value="UniProtKB-SubCell"/>
</dbReference>
<dbReference type="AlphaFoldDB" id="A0A164ZQE3"/>
<dbReference type="Proteomes" id="UP000182631">
    <property type="component" value="Unassembled WGS sequence"/>
</dbReference>
<evidence type="ECO:0000256" key="4">
    <source>
        <dbReference type="ARBA" id="ARBA00022490"/>
    </source>
</evidence>
<evidence type="ECO:0000256" key="10">
    <source>
        <dbReference type="HAMAP-Rule" id="MF_01151"/>
    </source>
</evidence>
<dbReference type="PANTHER" id="PTHR21237">
    <property type="entry name" value="GRPE PROTEIN"/>
    <property type="match status" value="1"/>
</dbReference>
<evidence type="ECO:0000256" key="6">
    <source>
        <dbReference type="ARBA" id="ARBA00023186"/>
    </source>
</evidence>
<sequence length="287" mass="32531">MTSQNHGQPIPSTDHGPDQGQVPPSGVVMPTPSEADSSPEAGAKPSAQGDANQADGEEDSEQPLPSSPGESVEERVLKLERRQEETIEEDMEQQQPPSHGLPLEERVSKLERWQEAMDRQFKQQQQQLEEKDNQIMRRAAEFDNFRRRSERDQDKLKLRRTCAVLREILPVVDDFERARKALSPAKLHTLHARDVHQDYQGIYKQLVTALKRLNVSSMKVEGQIFDPSLHEAVMRERSHEYEEDVVMEELQRGYHLEGEVLRHAMVKVSMGPGPDDGSISSIDDSNG</sequence>
<evidence type="ECO:0000256" key="1">
    <source>
        <dbReference type="ARBA" id="ARBA00004496"/>
    </source>
</evidence>
<evidence type="ECO:0000256" key="11">
    <source>
        <dbReference type="RuleBase" id="RU000639"/>
    </source>
</evidence>
<feature type="compositionally biased region" description="Polar residues" evidence="13">
    <location>
        <begin position="1"/>
        <end position="11"/>
    </location>
</feature>
<dbReference type="PRINTS" id="PR00773">
    <property type="entry name" value="GRPEPROTEIN"/>
</dbReference>
<accession>A0A164ZQE3</accession>
<dbReference type="GO" id="GO:0000774">
    <property type="term" value="F:adenyl-nucleotide exchange factor activity"/>
    <property type="evidence" value="ECO:0007669"/>
    <property type="project" value="InterPro"/>
</dbReference>
<dbReference type="InterPro" id="IPR013805">
    <property type="entry name" value="GrpE_CC"/>
</dbReference>
<dbReference type="Gene3D" id="3.90.20.20">
    <property type="match status" value="1"/>
</dbReference>
<evidence type="ECO:0000256" key="8">
    <source>
        <dbReference type="ARBA" id="ARBA00072274"/>
    </source>
</evidence>
<dbReference type="NCBIfam" id="NF010741">
    <property type="entry name" value="PRK14143.1"/>
    <property type="match status" value="1"/>
</dbReference>
<evidence type="ECO:0000256" key="7">
    <source>
        <dbReference type="ARBA" id="ARBA00053401"/>
    </source>
</evidence>
<dbReference type="EMBL" id="FITM01000050">
    <property type="protein sequence ID" value="SAY38541.1"/>
    <property type="molecule type" value="Genomic_DNA"/>
</dbReference>
<evidence type="ECO:0000256" key="9">
    <source>
        <dbReference type="ARBA" id="ARBA00076414"/>
    </source>
</evidence>
<dbReference type="SUPFAM" id="SSF58014">
    <property type="entry name" value="Coiled-coil domain of nucleotide exchange factor GrpE"/>
    <property type="match status" value="1"/>
</dbReference>
<comment type="similarity">
    <text evidence="2 10 12">Belongs to the GrpE family.</text>
</comment>
<evidence type="ECO:0000256" key="13">
    <source>
        <dbReference type="SAM" id="MobiDB-lite"/>
    </source>
</evidence>
<dbReference type="HAMAP" id="MF_01151">
    <property type="entry name" value="GrpE"/>
    <property type="match status" value="1"/>
</dbReference>
<dbReference type="InterPro" id="IPR000740">
    <property type="entry name" value="GrpE"/>
</dbReference>
<reference evidence="15" key="1">
    <citation type="submission" date="2016-02" db="EMBL/GenBank/DDBJ databases">
        <authorList>
            <person name="liu f."/>
        </authorList>
    </citation>
    <scope>NUCLEOTIDE SEQUENCE [LARGE SCALE GENOMIC DNA]</scope>
</reference>
<evidence type="ECO:0000256" key="5">
    <source>
        <dbReference type="ARBA" id="ARBA00023016"/>
    </source>
</evidence>
<dbReference type="PROSITE" id="PS01071">
    <property type="entry name" value="GRPE"/>
    <property type="match status" value="1"/>
</dbReference>
<dbReference type="CDD" id="cd00446">
    <property type="entry name" value="GrpE"/>
    <property type="match status" value="1"/>
</dbReference>
<dbReference type="GO" id="GO:0051087">
    <property type="term" value="F:protein-folding chaperone binding"/>
    <property type="evidence" value="ECO:0007669"/>
    <property type="project" value="InterPro"/>
</dbReference>
<keyword evidence="4 10" id="KW-0963">Cytoplasm</keyword>
<keyword evidence="15" id="KW-1185">Reference proteome</keyword>
<evidence type="ECO:0000313" key="14">
    <source>
        <dbReference type="EMBL" id="SAY38541.1"/>
    </source>
</evidence>
<dbReference type="Pfam" id="PF01025">
    <property type="entry name" value="GrpE"/>
    <property type="match status" value="1"/>
</dbReference>
<dbReference type="FunFam" id="2.30.22.10:FF:000001">
    <property type="entry name" value="Protein GrpE"/>
    <property type="match status" value="1"/>
</dbReference>
<comment type="subunit">
    <text evidence="3 10">Homodimer.</text>
</comment>
<dbReference type="SUPFAM" id="SSF51064">
    <property type="entry name" value="Head domain of nucleotide exchange factor GrpE"/>
    <property type="match status" value="1"/>
</dbReference>
<keyword evidence="5 10" id="KW-0346">Stress response</keyword>